<comment type="caution">
    <text evidence="2">The sequence shown here is derived from an EMBL/GenBank/DDBJ whole genome shotgun (WGS) entry which is preliminary data.</text>
</comment>
<evidence type="ECO:0000313" key="2">
    <source>
        <dbReference type="EMBL" id="MBB3188452.1"/>
    </source>
</evidence>
<organism evidence="2 3">
    <name type="scientific">Microbacter margulisiae</name>
    <dbReference type="NCBI Taxonomy" id="1350067"/>
    <lineage>
        <taxon>Bacteria</taxon>
        <taxon>Pseudomonadati</taxon>
        <taxon>Bacteroidota</taxon>
        <taxon>Bacteroidia</taxon>
        <taxon>Bacteroidales</taxon>
        <taxon>Porphyromonadaceae</taxon>
        <taxon>Microbacter</taxon>
    </lineage>
</organism>
<dbReference type="Proteomes" id="UP000544222">
    <property type="component" value="Unassembled WGS sequence"/>
</dbReference>
<dbReference type="SUPFAM" id="SSF56925">
    <property type="entry name" value="OMPA-like"/>
    <property type="match status" value="1"/>
</dbReference>
<evidence type="ECO:0000259" key="1">
    <source>
        <dbReference type="Pfam" id="PF13568"/>
    </source>
</evidence>
<keyword evidence="3" id="KW-1185">Reference proteome</keyword>
<reference evidence="2 3" key="1">
    <citation type="submission" date="2020-08" db="EMBL/GenBank/DDBJ databases">
        <title>Genomic Encyclopedia of Type Strains, Phase IV (KMG-IV): sequencing the most valuable type-strain genomes for metagenomic binning, comparative biology and taxonomic classification.</title>
        <authorList>
            <person name="Goeker M."/>
        </authorList>
    </citation>
    <scope>NUCLEOTIDE SEQUENCE [LARGE SCALE GENOMIC DNA]</scope>
    <source>
        <strain evidence="2 3">DSM 27471</strain>
    </source>
</reference>
<dbReference type="InterPro" id="IPR025665">
    <property type="entry name" value="Beta-barrel_OMP_2"/>
</dbReference>
<dbReference type="EMBL" id="JACHYB010000002">
    <property type="protein sequence ID" value="MBB3188452.1"/>
    <property type="molecule type" value="Genomic_DNA"/>
</dbReference>
<proteinExistence type="predicted"/>
<name>A0A7W5DSW0_9PORP</name>
<evidence type="ECO:0000313" key="3">
    <source>
        <dbReference type="Proteomes" id="UP000544222"/>
    </source>
</evidence>
<accession>A0A7W5DSW0</accession>
<dbReference type="Pfam" id="PF13568">
    <property type="entry name" value="OMP_b-brl_2"/>
    <property type="match status" value="1"/>
</dbReference>
<dbReference type="RefSeq" id="WP_183414192.1">
    <property type="nucleotide sequence ID" value="NZ_JACHYB010000002.1"/>
</dbReference>
<gene>
    <name evidence="2" type="ORF">FHX64_002650</name>
</gene>
<dbReference type="InterPro" id="IPR011250">
    <property type="entry name" value="OMP/PagP_B-barrel"/>
</dbReference>
<protein>
    <recommendedName>
        <fullName evidence="1">Outer membrane protein beta-barrel domain-containing protein</fullName>
    </recommendedName>
</protein>
<dbReference type="AlphaFoldDB" id="A0A7W5DSW0"/>
<sequence>MKKLIILSLILFSGQLLFAQMLSIGVKAGYEAASGYNEMKDLNLSSNVVNELKSGFANGVQVGGWMRIGAKQLYLQPEVLFDFKKASQTVYVDNTPLQSSFKSNTIEVPVLLGYKLIDLKVLNLHVTTGPRFILNAGSSMTQTNSWGSFSSSLTQQVKSGNWGWQFGAGFDILALSINVDYCHYFSPATSFTLNGQTFSTSNSGHVIFLSLGWRLF</sequence>
<feature type="domain" description="Outer membrane protein beta-barrel" evidence="1">
    <location>
        <begin position="18"/>
        <end position="183"/>
    </location>
</feature>